<proteinExistence type="predicted"/>
<dbReference type="Proteomes" id="UP000042997">
    <property type="component" value="Unassembled WGS sequence"/>
</dbReference>
<name>A0A098BU51_9NOCA</name>
<evidence type="ECO:0000313" key="1">
    <source>
        <dbReference type="EMBL" id="CDZ92249.1"/>
    </source>
</evidence>
<reference evidence="1 2" key="1">
    <citation type="journal article" date="2014" name="Genome Announc.">
        <title>Draft Genome Sequence of Propane- and Butane-Oxidizing Actinobacterium Rhodococcus ruber IEGM 231.</title>
        <authorList>
            <person name="Ivshina I.B."/>
            <person name="Kuyukina M.S."/>
            <person name="Krivoruchko A.V."/>
            <person name="Barbe V."/>
            <person name="Fischer C."/>
        </authorList>
    </citation>
    <scope>NUCLEOTIDE SEQUENCE [LARGE SCALE GENOMIC DNA]</scope>
</reference>
<evidence type="ECO:0000313" key="2">
    <source>
        <dbReference type="Proteomes" id="UP000042997"/>
    </source>
</evidence>
<evidence type="ECO:0008006" key="3">
    <source>
        <dbReference type="Google" id="ProtNLM"/>
    </source>
</evidence>
<dbReference type="RefSeq" id="WP_428695807.1">
    <property type="nucleotide sequence ID" value="NZ_JBNQFU010000002.1"/>
</dbReference>
<organism evidence="1 2">
    <name type="scientific">Rhodococcus ruber</name>
    <dbReference type="NCBI Taxonomy" id="1830"/>
    <lineage>
        <taxon>Bacteria</taxon>
        <taxon>Bacillati</taxon>
        <taxon>Actinomycetota</taxon>
        <taxon>Actinomycetes</taxon>
        <taxon>Mycobacteriales</taxon>
        <taxon>Nocardiaceae</taxon>
        <taxon>Rhodococcus</taxon>
    </lineage>
</organism>
<sequence>MRLEIRMSDLTVPEARDKRNSLASRTDVLDKVGVLATLPGDMHTTTEMVASFYGVDVELVRYHVKANREELDTDGYRVLTRSVFESEFGSLSNLDPRARTIALFPRRAVLRVGMLLRDSSVARRVRDYLLDSEQRIQSMNVEPLTGLEYALRLVDAEKRVLEAQARAEMGEKFKRAIEGGDGLTLREFHKKYFSAITETAFMEHLYSKGYLINQIGKGAVRTEGPKAGTRRDGTQHRHPTYKGKRFFYLHGGGIHGGKRREGTRVRPGHWELELRDQLAAEGLAANENTAGLFVIEGGNSKGLA</sequence>
<accession>A0A098BU51</accession>
<dbReference type="AlphaFoldDB" id="A0A098BU51"/>
<protein>
    <recommendedName>
        <fullName evidence="3">Antirepressor protein C-terminal domain-containing protein</fullName>
    </recommendedName>
</protein>
<dbReference type="EMBL" id="CCSD01000109">
    <property type="protein sequence ID" value="CDZ92249.1"/>
    <property type="molecule type" value="Genomic_DNA"/>
</dbReference>
<gene>
    <name evidence="1" type="ORF">RHRU231_930128</name>
</gene>